<evidence type="ECO:0000313" key="1">
    <source>
        <dbReference type="EMBL" id="QPB83328.1"/>
    </source>
</evidence>
<proteinExistence type="predicted"/>
<dbReference type="RefSeq" id="WP_138538185.1">
    <property type="nucleotide sequence ID" value="NZ_CP045429.1"/>
</dbReference>
<reference evidence="1 2" key="1">
    <citation type="submission" date="2019-10" db="EMBL/GenBank/DDBJ databases">
        <title>Pseudoalteromonas rubra S4059.</title>
        <authorList>
            <person name="Paulsen S."/>
            <person name="Wang X."/>
        </authorList>
    </citation>
    <scope>NUCLEOTIDE SEQUENCE [LARGE SCALE GENOMIC DNA]</scope>
    <source>
        <strain evidence="1 2">S4059</strain>
    </source>
</reference>
<name>A0A5S3UXV4_9GAMM</name>
<dbReference type="InterPro" id="IPR036249">
    <property type="entry name" value="Thioredoxin-like_sf"/>
</dbReference>
<protein>
    <recommendedName>
        <fullName evidence="3">Thioredoxin domain-containing protein</fullName>
    </recommendedName>
</protein>
<dbReference type="AlphaFoldDB" id="A0A5S3UXV4"/>
<dbReference type="EMBL" id="CP045429">
    <property type="protein sequence ID" value="QPB83328.1"/>
    <property type="molecule type" value="Genomic_DNA"/>
</dbReference>
<evidence type="ECO:0000313" key="2">
    <source>
        <dbReference type="Proteomes" id="UP000305729"/>
    </source>
</evidence>
<gene>
    <name evidence="1" type="ORF">CWC22_010125</name>
</gene>
<accession>A0A5S3UXV4</accession>
<evidence type="ECO:0008006" key="3">
    <source>
        <dbReference type="Google" id="ProtNLM"/>
    </source>
</evidence>
<dbReference type="Gene3D" id="3.40.30.10">
    <property type="entry name" value="Glutaredoxin"/>
    <property type="match status" value="1"/>
</dbReference>
<dbReference type="SUPFAM" id="SSF52833">
    <property type="entry name" value="Thioredoxin-like"/>
    <property type="match status" value="1"/>
</dbReference>
<sequence>MKVIVLLFLLFVAFFSSAKNKIAKYPRDISPDCRDGVAKIYDECSDQKNIIKMALLEANSTNKTVLLVYGAEWCIWCHVFDKYIDGQRRKYVYEWQYDNEPLKWKMYERGSRNIDRKALDLNKYVSDNFVVAYIEADYSPNGAEAIEGIGVNSEAIRTFPFFFSIDSTGQYAGHMQAYNSISGLEKRTDSGREYRGFDRVILLGELKKLRSAAMLSDRQLQQSLNQQD</sequence>
<organism evidence="1 2">
    <name type="scientific">Pseudoalteromonas rubra</name>
    <dbReference type="NCBI Taxonomy" id="43658"/>
    <lineage>
        <taxon>Bacteria</taxon>
        <taxon>Pseudomonadati</taxon>
        <taxon>Pseudomonadota</taxon>
        <taxon>Gammaproteobacteria</taxon>
        <taxon>Alteromonadales</taxon>
        <taxon>Pseudoalteromonadaceae</taxon>
        <taxon>Pseudoalteromonas</taxon>
    </lineage>
</organism>
<dbReference type="Proteomes" id="UP000305729">
    <property type="component" value="Chromosome 1"/>
</dbReference>